<dbReference type="RefSeq" id="WP_310333245.1">
    <property type="nucleotide sequence ID" value="NZ_JAVDXV010000015.1"/>
</dbReference>
<proteinExistence type="predicted"/>
<keyword evidence="1" id="KW-0732">Signal</keyword>
<reference evidence="2 3" key="1">
    <citation type="submission" date="2023-07" db="EMBL/GenBank/DDBJ databases">
        <title>Sorghum-associated microbial communities from plants grown in Nebraska, USA.</title>
        <authorList>
            <person name="Schachtman D."/>
        </authorList>
    </citation>
    <scope>NUCLEOTIDE SEQUENCE [LARGE SCALE GENOMIC DNA]</scope>
    <source>
        <strain evidence="2 3">BE316</strain>
    </source>
</reference>
<name>A0ABU2AGA5_9BURK</name>
<evidence type="ECO:0000256" key="1">
    <source>
        <dbReference type="SAM" id="SignalP"/>
    </source>
</evidence>
<feature type="chain" id="PRO_5045095877" evidence="1">
    <location>
        <begin position="24"/>
        <end position="136"/>
    </location>
</feature>
<evidence type="ECO:0000313" key="3">
    <source>
        <dbReference type="Proteomes" id="UP001180825"/>
    </source>
</evidence>
<protein>
    <submittedName>
        <fullName evidence="2">Uncharacterized protein</fullName>
    </submittedName>
</protein>
<accession>A0ABU2AGA5</accession>
<dbReference type="Proteomes" id="UP001180825">
    <property type="component" value="Unassembled WGS sequence"/>
</dbReference>
<keyword evidence="3" id="KW-1185">Reference proteome</keyword>
<evidence type="ECO:0000313" key="2">
    <source>
        <dbReference type="EMBL" id="MDR7336244.1"/>
    </source>
</evidence>
<organism evidence="2 3">
    <name type="scientific">Roseateles asaccharophilus</name>
    <dbReference type="NCBI Taxonomy" id="582607"/>
    <lineage>
        <taxon>Bacteria</taxon>
        <taxon>Pseudomonadati</taxon>
        <taxon>Pseudomonadota</taxon>
        <taxon>Betaproteobacteria</taxon>
        <taxon>Burkholderiales</taxon>
        <taxon>Sphaerotilaceae</taxon>
        <taxon>Roseateles</taxon>
    </lineage>
</organism>
<feature type="signal peptide" evidence="1">
    <location>
        <begin position="1"/>
        <end position="23"/>
    </location>
</feature>
<gene>
    <name evidence="2" type="ORF">J2X21_005418</name>
</gene>
<sequence length="136" mass="13834">MKLIAFWLLVVLAVLVPATAVVASVTISAPAAGDARRVAVESKGMAKHGATALHAKAAKATAVPRVKAEQAVNQPADHCCDLTPCSHCAGCGSCASIAARAGVAMAPVPFTSSHLPESVERAEFLLAGQERPPRAS</sequence>
<comment type="caution">
    <text evidence="2">The sequence shown here is derived from an EMBL/GenBank/DDBJ whole genome shotgun (WGS) entry which is preliminary data.</text>
</comment>
<dbReference type="EMBL" id="JAVDXV010000015">
    <property type="protein sequence ID" value="MDR7336244.1"/>
    <property type="molecule type" value="Genomic_DNA"/>
</dbReference>